<feature type="region of interest" description="Disordered" evidence="1">
    <location>
        <begin position="89"/>
        <end position="128"/>
    </location>
</feature>
<dbReference type="EMBL" id="CM000762">
    <property type="protein sequence ID" value="KXG33881.1"/>
    <property type="molecule type" value="Genomic_DNA"/>
</dbReference>
<organism evidence="2 3">
    <name type="scientific">Sorghum bicolor</name>
    <name type="common">Sorghum</name>
    <name type="synonym">Sorghum vulgare</name>
    <dbReference type="NCBI Taxonomy" id="4558"/>
    <lineage>
        <taxon>Eukaryota</taxon>
        <taxon>Viridiplantae</taxon>
        <taxon>Streptophyta</taxon>
        <taxon>Embryophyta</taxon>
        <taxon>Tracheophyta</taxon>
        <taxon>Spermatophyta</taxon>
        <taxon>Magnoliopsida</taxon>
        <taxon>Liliopsida</taxon>
        <taxon>Poales</taxon>
        <taxon>Poaceae</taxon>
        <taxon>PACMAD clade</taxon>
        <taxon>Panicoideae</taxon>
        <taxon>Andropogonodae</taxon>
        <taxon>Andropogoneae</taxon>
        <taxon>Sorghinae</taxon>
        <taxon>Sorghum</taxon>
    </lineage>
</organism>
<reference evidence="2 3" key="1">
    <citation type="journal article" date="2009" name="Nature">
        <title>The Sorghum bicolor genome and the diversification of grasses.</title>
        <authorList>
            <person name="Paterson A.H."/>
            <person name="Bowers J.E."/>
            <person name="Bruggmann R."/>
            <person name="Dubchak I."/>
            <person name="Grimwood J."/>
            <person name="Gundlach H."/>
            <person name="Haberer G."/>
            <person name="Hellsten U."/>
            <person name="Mitros T."/>
            <person name="Poliakov A."/>
            <person name="Schmutz J."/>
            <person name="Spannagl M."/>
            <person name="Tang H."/>
            <person name="Wang X."/>
            <person name="Wicker T."/>
            <person name="Bharti A.K."/>
            <person name="Chapman J."/>
            <person name="Feltus F.A."/>
            <person name="Gowik U."/>
            <person name="Grigoriev I.V."/>
            <person name="Lyons E."/>
            <person name="Maher C.A."/>
            <person name="Martis M."/>
            <person name="Narechania A."/>
            <person name="Otillar R.P."/>
            <person name="Penning B.W."/>
            <person name="Salamov A.A."/>
            <person name="Wang Y."/>
            <person name="Zhang L."/>
            <person name="Carpita N.C."/>
            <person name="Freeling M."/>
            <person name="Gingle A.R."/>
            <person name="Hash C.T."/>
            <person name="Keller B."/>
            <person name="Klein P."/>
            <person name="Kresovich S."/>
            <person name="McCann M.C."/>
            <person name="Ming R."/>
            <person name="Peterson D.G."/>
            <person name="Mehboob-ur-Rahman"/>
            <person name="Ware D."/>
            <person name="Westhoff P."/>
            <person name="Mayer K.F."/>
            <person name="Messing J."/>
            <person name="Rokhsar D.S."/>
        </authorList>
    </citation>
    <scope>NUCLEOTIDE SEQUENCE [LARGE SCALE GENOMIC DNA]</scope>
    <source>
        <strain evidence="3">cv. BTx623</strain>
    </source>
</reference>
<accession>A0A1B6Q7K0</accession>
<feature type="compositionally biased region" description="Low complexity" evidence="1">
    <location>
        <begin position="89"/>
        <end position="98"/>
    </location>
</feature>
<dbReference type="Gramene" id="KXG33881">
    <property type="protein sequence ID" value="KXG33881"/>
    <property type="gene ID" value="SORBI_3003G385800"/>
</dbReference>
<evidence type="ECO:0000256" key="1">
    <source>
        <dbReference type="SAM" id="MobiDB-lite"/>
    </source>
</evidence>
<feature type="compositionally biased region" description="Polar residues" evidence="1">
    <location>
        <begin position="111"/>
        <end position="121"/>
    </location>
</feature>
<dbReference type="AlphaFoldDB" id="A0A1B6Q7K0"/>
<proteinExistence type="predicted"/>
<protein>
    <submittedName>
        <fullName evidence="2">Uncharacterized protein</fullName>
    </submittedName>
</protein>
<gene>
    <name evidence="2" type="ORF">SORBI_3003G385800</name>
</gene>
<evidence type="ECO:0000313" key="3">
    <source>
        <dbReference type="Proteomes" id="UP000000768"/>
    </source>
</evidence>
<reference evidence="3" key="2">
    <citation type="journal article" date="2018" name="Plant J.">
        <title>The Sorghum bicolor reference genome: improved assembly, gene annotations, a transcriptome atlas, and signatures of genome organization.</title>
        <authorList>
            <person name="McCormick R.F."/>
            <person name="Truong S.K."/>
            <person name="Sreedasyam A."/>
            <person name="Jenkins J."/>
            <person name="Shu S."/>
            <person name="Sims D."/>
            <person name="Kennedy M."/>
            <person name="Amirebrahimi M."/>
            <person name="Weers B.D."/>
            <person name="McKinley B."/>
            <person name="Mattison A."/>
            <person name="Morishige D.T."/>
            <person name="Grimwood J."/>
            <person name="Schmutz J."/>
            <person name="Mullet J.E."/>
        </authorList>
    </citation>
    <scope>NUCLEOTIDE SEQUENCE [LARGE SCALE GENOMIC DNA]</scope>
    <source>
        <strain evidence="3">cv. BTx623</strain>
    </source>
</reference>
<dbReference type="Proteomes" id="UP000000768">
    <property type="component" value="Chromosome 3"/>
</dbReference>
<evidence type="ECO:0000313" key="2">
    <source>
        <dbReference type="EMBL" id="KXG33881.1"/>
    </source>
</evidence>
<name>A0A1B6Q7K0_SORBI</name>
<sequence>MSGLHLWAVHGGHRQERQQWRPAGALRASAPVSARGYRQSLSAIACTPLSWSTSTCLHRGHLGHHTARRWMGGTAPPWPHDAMVNSPATSASALTAASRGRPRGMIADATGENQLKLSRSESNWEEVV</sequence>
<keyword evidence="3" id="KW-1185">Reference proteome</keyword>
<dbReference type="InParanoid" id="A0A1B6Q7K0"/>